<dbReference type="AlphaFoldDB" id="A8AZP2"/>
<name>A8AZP2_STRGC</name>
<evidence type="ECO:0000313" key="1">
    <source>
        <dbReference type="EMBL" id="ABV09904.1"/>
    </source>
</evidence>
<gene>
    <name evidence="1" type="ordered locus">SGO_2002</name>
</gene>
<dbReference type="KEGG" id="sgo:SGO_2002"/>
<reference evidence="1 2" key="1">
    <citation type="journal article" date="2007" name="J. Bacteriol.">
        <title>Genome-wide transcriptional changes in Streptococcus gordonii in response to competence signaling peptide.</title>
        <authorList>
            <person name="Vickerman M.M."/>
            <person name="Iobst S."/>
            <person name="Jesionowski A.M."/>
            <person name="Gill S.R."/>
        </authorList>
    </citation>
    <scope>NUCLEOTIDE SEQUENCE [LARGE SCALE GENOMIC DNA]</scope>
    <source>
        <strain evidence="2">Challis / ATCC 35105 / BCRC 15272 / CH1 / DL1 / V288</strain>
    </source>
</reference>
<protein>
    <submittedName>
        <fullName evidence="1">Uncharacterized protein</fullName>
    </submittedName>
</protein>
<dbReference type="EMBL" id="CP000725">
    <property type="protein sequence ID" value="ABV09904.1"/>
    <property type="molecule type" value="Genomic_DNA"/>
</dbReference>
<proteinExistence type="predicted"/>
<sequence length="40" mass="4835">MTSSFALFFLENLDFISIYFSDFQYYFIFLESSVLTKVLF</sequence>
<dbReference type="Proteomes" id="UP000001131">
    <property type="component" value="Chromosome"/>
</dbReference>
<dbReference type="HOGENOM" id="CLU_3297172_0_0_9"/>
<organism evidence="1 2">
    <name type="scientific">Streptococcus gordonii (strain Challis / ATCC 35105 / BCRC 15272 / CH1 / DL1 / V288)</name>
    <dbReference type="NCBI Taxonomy" id="467705"/>
    <lineage>
        <taxon>Bacteria</taxon>
        <taxon>Bacillati</taxon>
        <taxon>Bacillota</taxon>
        <taxon>Bacilli</taxon>
        <taxon>Lactobacillales</taxon>
        <taxon>Streptococcaceae</taxon>
        <taxon>Streptococcus</taxon>
    </lineage>
</organism>
<keyword evidence="2" id="KW-1185">Reference proteome</keyword>
<evidence type="ECO:0000313" key="2">
    <source>
        <dbReference type="Proteomes" id="UP000001131"/>
    </source>
</evidence>
<accession>A8AZP2</accession>